<proteinExistence type="predicted"/>
<dbReference type="AlphaFoldDB" id="A0AAD7C7E7"/>
<comment type="caution">
    <text evidence="2">The sequence shown here is derived from an EMBL/GenBank/DDBJ whole genome shotgun (WGS) entry which is preliminary data.</text>
</comment>
<feature type="coiled-coil region" evidence="1">
    <location>
        <begin position="17"/>
        <end position="44"/>
    </location>
</feature>
<protein>
    <recommendedName>
        <fullName evidence="4">F-box domain-containing protein</fullName>
    </recommendedName>
</protein>
<dbReference type="Gene3D" id="1.20.1280.50">
    <property type="match status" value="1"/>
</dbReference>
<evidence type="ECO:0000256" key="1">
    <source>
        <dbReference type="SAM" id="Coils"/>
    </source>
</evidence>
<organism evidence="2 3">
    <name type="scientific">Roridomyces roridus</name>
    <dbReference type="NCBI Taxonomy" id="1738132"/>
    <lineage>
        <taxon>Eukaryota</taxon>
        <taxon>Fungi</taxon>
        <taxon>Dikarya</taxon>
        <taxon>Basidiomycota</taxon>
        <taxon>Agaricomycotina</taxon>
        <taxon>Agaricomycetes</taxon>
        <taxon>Agaricomycetidae</taxon>
        <taxon>Agaricales</taxon>
        <taxon>Marasmiineae</taxon>
        <taxon>Mycenaceae</taxon>
        <taxon>Roridomyces</taxon>
    </lineage>
</organism>
<gene>
    <name evidence="2" type="ORF">FB45DRAFT_1053769</name>
</gene>
<accession>A0AAD7C7E7</accession>
<sequence>MSHPDAMAARAADRARVVAIAAEIDQFEQRIRALQVEQDFFQHRLDAYEYPVLTLPNEIVSEIFIHFLPTYPHCPPMKGRESPTTLTHICRRWHEIALATPKLWRAIAVFYTQKRTKQTRLVQTWLNRSGSCPLSIRLGPSDLVSKEAFLAILLHSERWHHVELGMPAPEVALIKGPMPLLESFSLEVDRSDYTHPATTFGDFPRLRSLTLDNAGDARWLPISQLTTLTFQDVHHLTNCLPLLRDAVNLVHLSLIDCTIVPPQSNNITLTRVQTFAMIQCLAGPHMLDILTLPALCTLRMPAGGLGLDPINSLTSFISRSGCKLQKVVFTRPVHRSEKSLLAAFPTIPHFQIKDDVYSMHSQSEAEDDSD</sequence>
<reference evidence="2" key="1">
    <citation type="submission" date="2023-03" db="EMBL/GenBank/DDBJ databases">
        <title>Massive genome expansion in bonnet fungi (Mycena s.s.) driven by repeated elements and novel gene families across ecological guilds.</title>
        <authorList>
            <consortium name="Lawrence Berkeley National Laboratory"/>
            <person name="Harder C.B."/>
            <person name="Miyauchi S."/>
            <person name="Viragh M."/>
            <person name="Kuo A."/>
            <person name="Thoen E."/>
            <person name="Andreopoulos B."/>
            <person name="Lu D."/>
            <person name="Skrede I."/>
            <person name="Drula E."/>
            <person name="Henrissat B."/>
            <person name="Morin E."/>
            <person name="Kohler A."/>
            <person name="Barry K."/>
            <person name="LaButti K."/>
            <person name="Morin E."/>
            <person name="Salamov A."/>
            <person name="Lipzen A."/>
            <person name="Mereny Z."/>
            <person name="Hegedus B."/>
            <person name="Baldrian P."/>
            <person name="Stursova M."/>
            <person name="Weitz H."/>
            <person name="Taylor A."/>
            <person name="Grigoriev I.V."/>
            <person name="Nagy L.G."/>
            <person name="Martin F."/>
            <person name="Kauserud H."/>
        </authorList>
    </citation>
    <scope>NUCLEOTIDE SEQUENCE</scope>
    <source>
        <strain evidence="2">9284</strain>
    </source>
</reference>
<dbReference type="EMBL" id="JARKIF010000004">
    <property type="protein sequence ID" value="KAJ7641199.1"/>
    <property type="molecule type" value="Genomic_DNA"/>
</dbReference>
<evidence type="ECO:0008006" key="4">
    <source>
        <dbReference type="Google" id="ProtNLM"/>
    </source>
</evidence>
<keyword evidence="1" id="KW-0175">Coiled coil</keyword>
<name>A0AAD7C7E7_9AGAR</name>
<dbReference type="Proteomes" id="UP001221142">
    <property type="component" value="Unassembled WGS sequence"/>
</dbReference>
<evidence type="ECO:0000313" key="3">
    <source>
        <dbReference type="Proteomes" id="UP001221142"/>
    </source>
</evidence>
<evidence type="ECO:0000313" key="2">
    <source>
        <dbReference type="EMBL" id="KAJ7641199.1"/>
    </source>
</evidence>
<keyword evidence="3" id="KW-1185">Reference proteome</keyword>